<evidence type="ECO:0000256" key="1">
    <source>
        <dbReference type="ARBA" id="ARBA00008894"/>
    </source>
</evidence>
<dbReference type="PANTHER" id="PTHR36766">
    <property type="entry name" value="PLANT BROAD-SPECTRUM MILDEW RESISTANCE PROTEIN RPW8"/>
    <property type="match status" value="1"/>
</dbReference>
<keyword evidence="5" id="KW-0611">Plant defense</keyword>
<protein>
    <submittedName>
        <fullName evidence="9">Uncharacterized protein</fullName>
    </submittedName>
</protein>
<reference evidence="9" key="2">
    <citation type="submission" date="2008-12" db="EMBL/GenBank/DDBJ databases">
        <title>Improved gene annotation of the rice (Oryza sativa) genomes.</title>
        <authorList>
            <person name="Wang J."/>
            <person name="Li R."/>
            <person name="Fan W."/>
            <person name="Huang Q."/>
            <person name="Zhang J."/>
            <person name="Zhou Y."/>
            <person name="Hu Y."/>
            <person name="Zi S."/>
            <person name="Li J."/>
            <person name="Ni P."/>
            <person name="Zheng H."/>
            <person name="Zhang Y."/>
            <person name="Zhao M."/>
            <person name="Hao Q."/>
            <person name="McDermott J."/>
            <person name="Samudrala R."/>
            <person name="Kristiansen K."/>
            <person name="Wong G.K.-S."/>
        </authorList>
    </citation>
    <scope>NUCLEOTIDE SEQUENCE</scope>
</reference>
<evidence type="ECO:0000256" key="4">
    <source>
        <dbReference type="ARBA" id="ARBA00022741"/>
    </source>
</evidence>
<comment type="similarity">
    <text evidence="1">Belongs to the disease resistance NB-LRR family.</text>
</comment>
<dbReference type="EMBL" id="CM000148">
    <property type="protein sequence ID" value="EEE52466.1"/>
    <property type="molecule type" value="Genomic_DNA"/>
</dbReference>
<accession>B9G8K1</accession>
<keyword evidence="6" id="KW-0067">ATP-binding</keyword>
<dbReference type="Gene3D" id="3.40.50.300">
    <property type="entry name" value="P-loop containing nucleotide triphosphate hydrolases"/>
    <property type="match status" value="1"/>
</dbReference>
<evidence type="ECO:0000256" key="3">
    <source>
        <dbReference type="ARBA" id="ARBA00022737"/>
    </source>
</evidence>
<dbReference type="AlphaFoldDB" id="B9G8K1"/>
<dbReference type="Proteomes" id="UP000007752">
    <property type="component" value="Chromosome 11"/>
</dbReference>
<keyword evidence="2" id="KW-0433">Leucine-rich repeat</keyword>
<reference evidence="9" key="1">
    <citation type="journal article" date="2005" name="PLoS Biol.">
        <title>The genomes of Oryza sativa: a history of duplications.</title>
        <authorList>
            <person name="Yu J."/>
            <person name="Wang J."/>
            <person name="Lin W."/>
            <person name="Li S."/>
            <person name="Li H."/>
            <person name="Zhou J."/>
            <person name="Ni P."/>
            <person name="Dong W."/>
            <person name="Hu S."/>
            <person name="Zeng C."/>
            <person name="Zhang J."/>
            <person name="Zhang Y."/>
            <person name="Li R."/>
            <person name="Xu Z."/>
            <person name="Li S."/>
            <person name="Li X."/>
            <person name="Zheng H."/>
            <person name="Cong L."/>
            <person name="Lin L."/>
            <person name="Yin J."/>
            <person name="Geng J."/>
            <person name="Li G."/>
            <person name="Shi J."/>
            <person name="Liu J."/>
            <person name="Lv H."/>
            <person name="Li J."/>
            <person name="Wang J."/>
            <person name="Deng Y."/>
            <person name="Ran L."/>
            <person name="Shi X."/>
            <person name="Wang X."/>
            <person name="Wu Q."/>
            <person name="Li C."/>
            <person name="Ren X."/>
            <person name="Wang J."/>
            <person name="Wang X."/>
            <person name="Li D."/>
            <person name="Liu D."/>
            <person name="Zhang X."/>
            <person name="Ji Z."/>
            <person name="Zhao W."/>
            <person name="Sun Y."/>
            <person name="Zhang Z."/>
            <person name="Bao J."/>
            <person name="Han Y."/>
            <person name="Dong L."/>
            <person name="Ji J."/>
            <person name="Chen P."/>
            <person name="Wu S."/>
            <person name="Liu J."/>
            <person name="Xiao Y."/>
            <person name="Bu D."/>
            <person name="Tan J."/>
            <person name="Yang L."/>
            <person name="Ye C."/>
            <person name="Zhang J."/>
            <person name="Xu J."/>
            <person name="Zhou Y."/>
            <person name="Yu Y."/>
            <person name="Zhang B."/>
            <person name="Zhuang S."/>
            <person name="Wei H."/>
            <person name="Liu B."/>
            <person name="Lei M."/>
            <person name="Yu H."/>
            <person name="Li Y."/>
            <person name="Xu H."/>
            <person name="Wei S."/>
            <person name="He X."/>
            <person name="Fang L."/>
            <person name="Zhang Z."/>
            <person name="Zhang Y."/>
            <person name="Huang X."/>
            <person name="Su Z."/>
            <person name="Tong W."/>
            <person name="Li J."/>
            <person name="Tong Z."/>
            <person name="Li S."/>
            <person name="Ye J."/>
            <person name="Wang L."/>
            <person name="Fang L."/>
            <person name="Lei T."/>
            <person name="Chen C."/>
            <person name="Chen H."/>
            <person name="Xu Z."/>
            <person name="Li H."/>
            <person name="Huang H."/>
            <person name="Zhang F."/>
            <person name="Xu H."/>
            <person name="Li N."/>
            <person name="Zhao C."/>
            <person name="Li S."/>
            <person name="Dong L."/>
            <person name="Huang Y."/>
            <person name="Li L."/>
            <person name="Xi Y."/>
            <person name="Qi Q."/>
            <person name="Li W."/>
            <person name="Zhang B."/>
            <person name="Hu W."/>
            <person name="Zhang Y."/>
            <person name="Tian X."/>
            <person name="Jiao Y."/>
            <person name="Liang X."/>
            <person name="Jin J."/>
            <person name="Gao L."/>
            <person name="Zheng W."/>
            <person name="Hao B."/>
            <person name="Liu S."/>
            <person name="Wang W."/>
            <person name="Yuan L."/>
            <person name="Cao M."/>
            <person name="McDermott J."/>
            <person name="Samudrala R."/>
            <person name="Wang J."/>
            <person name="Wong G.K."/>
            <person name="Yang H."/>
        </authorList>
    </citation>
    <scope>NUCLEOTIDE SEQUENCE [LARGE SCALE GENOMIC DNA]</scope>
</reference>
<evidence type="ECO:0000259" key="7">
    <source>
        <dbReference type="Pfam" id="PF00931"/>
    </source>
</evidence>
<feature type="domain" description="Disease resistance N-terminal" evidence="8">
    <location>
        <begin position="2"/>
        <end position="53"/>
    </location>
</feature>
<dbReference type="GO" id="GO:0006952">
    <property type="term" value="P:defense response"/>
    <property type="evidence" value="ECO:0007669"/>
    <property type="project" value="UniProtKB-KW"/>
</dbReference>
<dbReference type="GO" id="GO:0043531">
    <property type="term" value="F:ADP binding"/>
    <property type="evidence" value="ECO:0007669"/>
    <property type="project" value="InterPro"/>
</dbReference>
<sequence length="337" mass="38558">MLNQIQAVYDAVDHQQINEQSHALDKWLWQFRDAVEGAEDVLDEIDYYKLEEEAGVHNLELEVAKYTSEGNMVKNLRLALTRLDETAAGVGTFLHLTSRFGSALLPDHAEKINQETSSTLVATEIFGRDTEKNEVMRWLVDNIEGDSNTPGINRVPVSAIIGMGARITKNILEALTKQKPNANTLEALQHILKENLESKKFLLILDDVWEDSNWGEWQKLMAPFQNRPHNGSRILLTTRMTSVADMVTSVMRSNNDYMNLNGLDEYHNFMMFKKYAFYGMKTEDYEHLLPLAENIAKKFQGCPLVTKIASEHLRSNISEVQDVSPYCVQDPVRRQFY</sequence>
<organism evidence="9">
    <name type="scientific">Oryza sativa subsp. japonica</name>
    <name type="common">Rice</name>
    <dbReference type="NCBI Taxonomy" id="39947"/>
    <lineage>
        <taxon>Eukaryota</taxon>
        <taxon>Viridiplantae</taxon>
        <taxon>Streptophyta</taxon>
        <taxon>Embryophyta</taxon>
        <taxon>Tracheophyta</taxon>
        <taxon>Spermatophyta</taxon>
        <taxon>Magnoliopsida</taxon>
        <taxon>Liliopsida</taxon>
        <taxon>Poales</taxon>
        <taxon>Poaceae</taxon>
        <taxon>BOP clade</taxon>
        <taxon>Oryzoideae</taxon>
        <taxon>Oryzeae</taxon>
        <taxon>Oryzinae</taxon>
        <taxon>Oryza</taxon>
        <taxon>Oryza sativa</taxon>
    </lineage>
</organism>
<keyword evidence="3" id="KW-0677">Repeat</keyword>
<evidence type="ECO:0000256" key="2">
    <source>
        <dbReference type="ARBA" id="ARBA00022614"/>
    </source>
</evidence>
<evidence type="ECO:0000313" key="9">
    <source>
        <dbReference type="EMBL" id="EEE52466.1"/>
    </source>
</evidence>
<evidence type="ECO:0000256" key="6">
    <source>
        <dbReference type="ARBA" id="ARBA00022840"/>
    </source>
</evidence>
<proteinExistence type="inferred from homology"/>
<dbReference type="GO" id="GO:0005524">
    <property type="term" value="F:ATP binding"/>
    <property type="evidence" value="ECO:0007669"/>
    <property type="project" value="UniProtKB-KW"/>
</dbReference>
<dbReference type="Pfam" id="PF00931">
    <property type="entry name" value="NB-ARC"/>
    <property type="match status" value="1"/>
</dbReference>
<dbReference type="InterPro" id="IPR027417">
    <property type="entry name" value="P-loop_NTPase"/>
</dbReference>
<dbReference type="SUPFAM" id="SSF52540">
    <property type="entry name" value="P-loop containing nucleoside triphosphate hydrolases"/>
    <property type="match status" value="1"/>
</dbReference>
<evidence type="ECO:0000259" key="8">
    <source>
        <dbReference type="Pfam" id="PF18052"/>
    </source>
</evidence>
<dbReference type="InterPro" id="IPR002182">
    <property type="entry name" value="NB-ARC"/>
</dbReference>
<dbReference type="PANTHER" id="PTHR36766:SF64">
    <property type="entry name" value="OS12G0206100 PROTEIN"/>
    <property type="match status" value="1"/>
</dbReference>
<dbReference type="Pfam" id="PF18052">
    <property type="entry name" value="Rx_N"/>
    <property type="match status" value="1"/>
</dbReference>
<name>B9G8K1_ORYSJ</name>
<evidence type="ECO:0000256" key="5">
    <source>
        <dbReference type="ARBA" id="ARBA00022821"/>
    </source>
</evidence>
<dbReference type="InterPro" id="IPR041118">
    <property type="entry name" value="Rx_N"/>
</dbReference>
<keyword evidence="4" id="KW-0547">Nucleotide-binding</keyword>
<gene>
    <name evidence="9" type="ORF">OsJ_34632</name>
</gene>
<feature type="domain" description="NB-ARC" evidence="7">
    <location>
        <begin position="155"/>
        <end position="277"/>
    </location>
</feature>